<evidence type="ECO:0000313" key="3">
    <source>
        <dbReference type="Proteomes" id="UP000177652"/>
    </source>
</evidence>
<feature type="region of interest" description="Disordered" evidence="1">
    <location>
        <begin position="1"/>
        <end position="31"/>
    </location>
</feature>
<evidence type="ECO:0000256" key="1">
    <source>
        <dbReference type="SAM" id="MobiDB-lite"/>
    </source>
</evidence>
<protein>
    <submittedName>
        <fullName evidence="2">Uncharacterized protein</fullName>
    </submittedName>
</protein>
<gene>
    <name evidence="2" type="ORF">A3D71_03140</name>
</gene>
<dbReference type="EMBL" id="MFLK01000046">
    <property type="protein sequence ID" value="OGG65453.1"/>
    <property type="molecule type" value="Genomic_DNA"/>
</dbReference>
<reference evidence="2 3" key="1">
    <citation type="journal article" date="2016" name="Nat. Commun.">
        <title>Thousands of microbial genomes shed light on interconnected biogeochemical processes in an aquifer system.</title>
        <authorList>
            <person name="Anantharaman K."/>
            <person name="Brown C.T."/>
            <person name="Hug L.A."/>
            <person name="Sharon I."/>
            <person name="Castelle C.J."/>
            <person name="Probst A.J."/>
            <person name="Thomas B.C."/>
            <person name="Singh A."/>
            <person name="Wilkins M.J."/>
            <person name="Karaoz U."/>
            <person name="Brodie E.L."/>
            <person name="Williams K.H."/>
            <person name="Hubbard S.S."/>
            <person name="Banfield J.F."/>
        </authorList>
    </citation>
    <scope>NUCLEOTIDE SEQUENCE [LARGE SCALE GENOMIC DNA]</scope>
</reference>
<name>A0A1F6DVP0_9BACT</name>
<comment type="caution">
    <text evidence="2">The sequence shown here is derived from an EMBL/GenBank/DDBJ whole genome shotgun (WGS) entry which is preliminary data.</text>
</comment>
<accession>A0A1F6DVP0</accession>
<evidence type="ECO:0000313" key="2">
    <source>
        <dbReference type="EMBL" id="OGG65453.1"/>
    </source>
</evidence>
<organism evidence="2 3">
    <name type="scientific">Candidatus Kaiserbacteria bacterium RIFCSPHIGHO2_02_FULL_55_20</name>
    <dbReference type="NCBI Taxonomy" id="1798497"/>
    <lineage>
        <taxon>Bacteria</taxon>
        <taxon>Candidatus Kaiseribacteriota</taxon>
    </lineage>
</organism>
<feature type="compositionally biased region" description="Basic and acidic residues" evidence="1">
    <location>
        <begin position="19"/>
        <end position="31"/>
    </location>
</feature>
<sequence length="120" mass="13943">MASKNPLDFGENLSRHLHRREDGKSGERMAAERTQKEHILQLLRDNKETVDKHWWAARGKGQQAFTLRADHLTAHGVLTDMEVATLIRRWVFETYNDRLALDRYDGATGNIRFLVSEPEE</sequence>
<dbReference type="AlphaFoldDB" id="A0A1F6DVP0"/>
<proteinExistence type="predicted"/>
<dbReference type="Proteomes" id="UP000177652">
    <property type="component" value="Unassembled WGS sequence"/>
</dbReference>